<gene>
    <name evidence="2" type="ORF">G7Y85_13830</name>
</gene>
<dbReference type="PANTHER" id="PTHR31527:SF0">
    <property type="entry name" value="RE64534P"/>
    <property type="match status" value="1"/>
</dbReference>
<keyword evidence="3" id="KW-1185">Reference proteome</keyword>
<accession>A0A6M2BTQ9</accession>
<feature type="domain" description="DUF1989" evidence="1">
    <location>
        <begin position="59"/>
        <end position="222"/>
    </location>
</feature>
<dbReference type="AlphaFoldDB" id="A0A6M2BTQ9"/>
<evidence type="ECO:0000313" key="3">
    <source>
        <dbReference type="Proteomes" id="UP000472676"/>
    </source>
</evidence>
<dbReference type="PANTHER" id="PTHR31527">
    <property type="entry name" value="RE64534P"/>
    <property type="match status" value="1"/>
</dbReference>
<protein>
    <submittedName>
        <fullName evidence="2">DUF1989 domain-containing protein</fullName>
    </submittedName>
</protein>
<dbReference type="InterPro" id="IPR017792">
    <property type="entry name" value="UAAP1"/>
</dbReference>
<comment type="caution">
    <text evidence="2">The sequence shown here is derived from an EMBL/GenBank/DDBJ whole genome shotgun (WGS) entry which is preliminary data.</text>
</comment>
<evidence type="ECO:0000259" key="1">
    <source>
        <dbReference type="Pfam" id="PF09347"/>
    </source>
</evidence>
<dbReference type="Pfam" id="PF09347">
    <property type="entry name" value="DUF1989"/>
    <property type="match status" value="1"/>
</dbReference>
<name>A0A6M2BTQ9_9GAMM</name>
<reference evidence="2 3" key="1">
    <citation type="journal article" date="2014" name="Int. J. Syst. Evol. Microbiol.">
        <title>Solimonas terrae sp. nov., isolated from soil.</title>
        <authorList>
            <person name="Kim S.J."/>
            <person name="Moon J.Y."/>
            <person name="Weon H.Y."/>
            <person name="Ahn J.H."/>
            <person name="Chen W.M."/>
            <person name="Kwon S.W."/>
        </authorList>
    </citation>
    <scope>NUCLEOTIDE SEQUENCE [LARGE SCALE GENOMIC DNA]</scope>
    <source>
        <strain evidence="2 3">KIS83-12</strain>
    </source>
</reference>
<dbReference type="EMBL" id="JAAMOW010000007">
    <property type="protein sequence ID" value="NGY05848.1"/>
    <property type="molecule type" value="Genomic_DNA"/>
</dbReference>
<dbReference type="InterPro" id="IPR018959">
    <property type="entry name" value="DUF1989"/>
</dbReference>
<proteinExistence type="predicted"/>
<dbReference type="RefSeq" id="WP_166258168.1">
    <property type="nucleotide sequence ID" value="NZ_JAAMOW010000007.1"/>
</dbReference>
<dbReference type="Proteomes" id="UP000472676">
    <property type="component" value="Unassembled WGS sequence"/>
</dbReference>
<dbReference type="NCBIfam" id="TIGR03425">
    <property type="entry name" value="urea_degr_2"/>
    <property type="match status" value="1"/>
</dbReference>
<sequence>MTETSSVDALAPGDHDVEKNRSRYLQLKAAGQGSQRPLPAASPRGGAPIAADRILQRESIPGGWYCALRVARGQVLRLCNPQATPGVAVMIWNGDDTAERYNAGDTVKLQWTAELRKGRVLFSDMGRVLASITEDSCGRHDTLVGPSTAASNLDRYGVPGLRNSRDNLMLAAGKHGLSRRDLAPCISFFSPVGTDAQGHFVWNDGVLQHGDFVDLRAEMNLLLAISNCPHPLAPAARYAPAAIDAIVWRGAPPAADDLCRTLTAEAGRGFENTDPLFRRETP</sequence>
<evidence type="ECO:0000313" key="2">
    <source>
        <dbReference type="EMBL" id="NGY05848.1"/>
    </source>
</evidence>
<organism evidence="2 3">
    <name type="scientific">Solimonas terrae</name>
    <dbReference type="NCBI Taxonomy" id="1396819"/>
    <lineage>
        <taxon>Bacteria</taxon>
        <taxon>Pseudomonadati</taxon>
        <taxon>Pseudomonadota</taxon>
        <taxon>Gammaproteobacteria</taxon>
        <taxon>Nevskiales</taxon>
        <taxon>Nevskiaceae</taxon>
        <taxon>Solimonas</taxon>
    </lineage>
</organism>